<accession>A0A286H0W0</accession>
<dbReference type="Pfam" id="PF02545">
    <property type="entry name" value="Maf"/>
    <property type="match status" value="1"/>
</dbReference>
<comment type="similarity">
    <text evidence="4">Belongs to the Maf family. YhdE subfamily.</text>
</comment>
<comment type="catalytic activity">
    <reaction evidence="4">
        <text>UTP + H2O = UMP + diphosphate + H(+)</text>
        <dbReference type="Rhea" id="RHEA:29395"/>
        <dbReference type="ChEBI" id="CHEBI:15377"/>
        <dbReference type="ChEBI" id="CHEBI:15378"/>
        <dbReference type="ChEBI" id="CHEBI:33019"/>
        <dbReference type="ChEBI" id="CHEBI:46398"/>
        <dbReference type="ChEBI" id="CHEBI:57865"/>
        <dbReference type="EC" id="3.6.1.9"/>
    </reaction>
</comment>
<dbReference type="Gene3D" id="3.90.950.10">
    <property type="match status" value="1"/>
</dbReference>
<protein>
    <recommendedName>
        <fullName evidence="4">dTTP/UTP pyrophosphatase</fullName>
        <shortName evidence="4">dTTPase/UTPase</shortName>
        <ecNumber evidence="4">3.6.1.9</ecNumber>
    </recommendedName>
    <alternativeName>
        <fullName evidence="4">Nucleoside triphosphate pyrophosphatase</fullName>
    </alternativeName>
    <alternativeName>
        <fullName evidence="4">Nucleotide pyrophosphatase</fullName>
        <shortName evidence="4">Nucleotide PPase</shortName>
    </alternativeName>
</protein>
<dbReference type="Proteomes" id="UP000219621">
    <property type="component" value="Unassembled WGS sequence"/>
</dbReference>
<dbReference type="PIRSF" id="PIRSF006305">
    <property type="entry name" value="Maf"/>
    <property type="match status" value="1"/>
</dbReference>
<proteinExistence type="inferred from homology"/>
<evidence type="ECO:0000256" key="4">
    <source>
        <dbReference type="HAMAP-Rule" id="MF_00528"/>
    </source>
</evidence>
<dbReference type="GO" id="GO:0009117">
    <property type="term" value="P:nucleotide metabolic process"/>
    <property type="evidence" value="ECO:0007669"/>
    <property type="project" value="UniProtKB-KW"/>
</dbReference>
<comment type="cofactor">
    <cofactor evidence="1 4">
        <name>a divalent metal cation</name>
        <dbReference type="ChEBI" id="CHEBI:60240"/>
    </cofactor>
</comment>
<dbReference type="EMBL" id="OCNJ01000018">
    <property type="protein sequence ID" value="SOE01405.1"/>
    <property type="molecule type" value="Genomic_DNA"/>
</dbReference>
<dbReference type="HAMAP" id="MF_00528">
    <property type="entry name" value="Maf"/>
    <property type="match status" value="1"/>
</dbReference>
<dbReference type="PANTHER" id="PTHR43213:SF5">
    <property type="entry name" value="BIFUNCTIONAL DTTP_UTP PYROPHOSPHATASE_METHYLTRANSFERASE PROTEIN-RELATED"/>
    <property type="match status" value="1"/>
</dbReference>
<dbReference type="CDD" id="cd00555">
    <property type="entry name" value="Maf"/>
    <property type="match status" value="1"/>
</dbReference>
<comment type="subcellular location">
    <subcellularLocation>
        <location evidence="4">Cytoplasm</location>
    </subcellularLocation>
</comment>
<dbReference type="NCBIfam" id="TIGR00172">
    <property type="entry name" value="maf"/>
    <property type="match status" value="1"/>
</dbReference>
<evidence type="ECO:0000256" key="1">
    <source>
        <dbReference type="ARBA" id="ARBA00001968"/>
    </source>
</evidence>
<dbReference type="GO" id="GO:0005737">
    <property type="term" value="C:cytoplasm"/>
    <property type="evidence" value="ECO:0007669"/>
    <property type="project" value="UniProtKB-SubCell"/>
</dbReference>
<dbReference type="PANTHER" id="PTHR43213">
    <property type="entry name" value="BIFUNCTIONAL DTTP/UTP PYROPHOSPHATASE/METHYLTRANSFERASE PROTEIN-RELATED"/>
    <property type="match status" value="1"/>
</dbReference>
<evidence type="ECO:0000256" key="2">
    <source>
        <dbReference type="ARBA" id="ARBA00022801"/>
    </source>
</evidence>
<evidence type="ECO:0000256" key="3">
    <source>
        <dbReference type="ARBA" id="ARBA00023080"/>
    </source>
</evidence>
<dbReference type="InterPro" id="IPR029001">
    <property type="entry name" value="ITPase-like_fam"/>
</dbReference>
<keyword evidence="4" id="KW-0963">Cytoplasm</keyword>
<dbReference type="AlphaFoldDB" id="A0A286H0W0"/>
<gene>
    <name evidence="5" type="ORF">SAMN05421508_11822</name>
</gene>
<dbReference type="InterPro" id="IPR003697">
    <property type="entry name" value="Maf-like"/>
</dbReference>
<dbReference type="OrthoDB" id="9807767at2"/>
<comment type="caution">
    <text evidence="4">Lacks conserved residue(s) required for the propagation of feature annotation.</text>
</comment>
<feature type="site" description="Important for substrate specificity" evidence="4">
    <location>
        <position position="76"/>
    </location>
</feature>
<keyword evidence="3 4" id="KW-0546">Nucleotide metabolism</keyword>
<feature type="active site" description="Proton acceptor" evidence="4">
    <location>
        <position position="75"/>
    </location>
</feature>
<feature type="site" description="Important for substrate specificity" evidence="4">
    <location>
        <position position="159"/>
    </location>
</feature>
<dbReference type="RefSeq" id="WP_097281626.1">
    <property type="nucleotide sequence ID" value="NZ_OCNJ01000018.1"/>
</dbReference>
<keyword evidence="6" id="KW-1185">Reference proteome</keyword>
<keyword evidence="2 4" id="KW-0378">Hydrolase</keyword>
<feature type="site" description="Important for substrate specificity" evidence="4">
    <location>
        <position position="17"/>
    </location>
</feature>
<evidence type="ECO:0000313" key="5">
    <source>
        <dbReference type="EMBL" id="SOE01405.1"/>
    </source>
</evidence>
<dbReference type="GO" id="GO:0036221">
    <property type="term" value="F:UTP diphosphatase activity"/>
    <property type="evidence" value="ECO:0007669"/>
    <property type="project" value="RHEA"/>
</dbReference>
<name>A0A286H0W0_9PROT</name>
<comment type="function">
    <text evidence="4">Nucleoside triphosphate pyrophosphatase that hydrolyzes dTTP and UTP. May have a dual role in cell division arrest and in preventing the incorporation of modified nucleotides into cellular nucleic acids.</text>
</comment>
<reference evidence="5 6" key="1">
    <citation type="submission" date="2017-09" db="EMBL/GenBank/DDBJ databases">
        <authorList>
            <person name="Ehlers B."/>
            <person name="Leendertz F.H."/>
        </authorList>
    </citation>
    <scope>NUCLEOTIDE SEQUENCE [LARGE SCALE GENOMIC DNA]</scope>
    <source>
        <strain evidence="5 6">USBA 140</strain>
    </source>
</reference>
<organism evidence="5 6">
    <name type="scientific">Caenispirillum bisanense</name>
    <dbReference type="NCBI Taxonomy" id="414052"/>
    <lineage>
        <taxon>Bacteria</taxon>
        <taxon>Pseudomonadati</taxon>
        <taxon>Pseudomonadota</taxon>
        <taxon>Alphaproteobacteria</taxon>
        <taxon>Rhodospirillales</taxon>
        <taxon>Novispirillaceae</taxon>
        <taxon>Caenispirillum</taxon>
    </lineage>
</organism>
<comment type="catalytic activity">
    <reaction evidence="4">
        <text>dTTP + H2O = dTMP + diphosphate + H(+)</text>
        <dbReference type="Rhea" id="RHEA:28534"/>
        <dbReference type="ChEBI" id="CHEBI:15377"/>
        <dbReference type="ChEBI" id="CHEBI:15378"/>
        <dbReference type="ChEBI" id="CHEBI:33019"/>
        <dbReference type="ChEBI" id="CHEBI:37568"/>
        <dbReference type="ChEBI" id="CHEBI:63528"/>
        <dbReference type="EC" id="3.6.1.9"/>
    </reaction>
</comment>
<evidence type="ECO:0000313" key="6">
    <source>
        <dbReference type="Proteomes" id="UP000219621"/>
    </source>
</evidence>
<dbReference type="SUPFAM" id="SSF52972">
    <property type="entry name" value="ITPase-like"/>
    <property type="match status" value="1"/>
</dbReference>
<dbReference type="GO" id="GO:0036218">
    <property type="term" value="F:dTTP diphosphatase activity"/>
    <property type="evidence" value="ECO:0007669"/>
    <property type="project" value="RHEA"/>
</dbReference>
<dbReference type="EC" id="3.6.1.9" evidence="4"/>
<sequence length="197" mass="21168">MTDFAPPRLVLASASPRRLDLLKQIRIAPDAVDPADVDETPLRDELPRQHAARLGAEKARVVAARHPGCVVLAADTVVGVGRRILPKAEDEATARRCLAMLSGRRHHVYGGVTLIGPDGREWHKLVDSVVSFKRLEEREIAAYLRSGEWHGKAGGYAIQGLAGAFVKQVGGSYPNVVGLPLLETANLLAAVGIRPVV</sequence>